<keyword evidence="4 7" id="KW-0812">Transmembrane</keyword>
<feature type="transmembrane region" description="Helical" evidence="7">
    <location>
        <begin position="315"/>
        <end position="334"/>
    </location>
</feature>
<dbReference type="Gene3D" id="1.20.1250.20">
    <property type="entry name" value="MFS general substrate transporter like domains"/>
    <property type="match status" value="2"/>
</dbReference>
<gene>
    <name evidence="8" type="ORF">CleRT_00770</name>
</gene>
<protein>
    <submittedName>
        <fullName evidence="8">Transporter, major facilitator family</fullName>
    </submittedName>
</protein>
<feature type="transmembrane region" description="Helical" evidence="7">
    <location>
        <begin position="48"/>
        <end position="73"/>
    </location>
</feature>
<dbReference type="RefSeq" id="WP_048874780.1">
    <property type="nucleotide sequence ID" value="NZ_CP011126.1"/>
</dbReference>
<dbReference type="PANTHER" id="PTHR23513:SF6">
    <property type="entry name" value="MAJOR FACILITATOR SUPERFAMILY ASSOCIATED DOMAIN-CONTAINING PROTEIN"/>
    <property type="match status" value="1"/>
</dbReference>
<dbReference type="CDD" id="cd06173">
    <property type="entry name" value="MFS_MefA_like"/>
    <property type="match status" value="1"/>
</dbReference>
<keyword evidence="5 7" id="KW-1133">Transmembrane helix</keyword>
<feature type="transmembrane region" description="Helical" evidence="7">
    <location>
        <begin position="16"/>
        <end position="42"/>
    </location>
</feature>
<sequence>MAFVSKRLQLLSQLSFRWYFVSCLLATFGSGLSYVTLSWLILQADNSVAAVSILMLYFWVPTVLLGPFLGVIADRYSRKWLMVGGNAIRGIVLIFFSSHFSHHISAYVIYFLTILLGIGFSVYLPAAIALIREIVISDDLLYANFTIDIAYEIGNVAGMGLAGFFVAWLSPAPTILVTGIIFILSTFALMRVKPTLQKIKKTKISYHFIVDDFKLGLVYLRNHPKLIVIYSVQLLILVSFMTTPVLLAPFVKNALQGSISQFGQIDAALSVGVVVGGIFMPWIADRWGLRKTLMLLCFLLAIFFGWFGANRTIVGAKILYFFIGLCLAVWPLMVTKAQHLTRFRFQARMQSIFNSLSGILILLIYLFVDIGSYYISVQCMYVFEVLLVFSAFCLLWCYRSVLMKDKVA</sequence>
<dbReference type="InterPro" id="IPR010290">
    <property type="entry name" value="TM_effector"/>
</dbReference>
<feature type="transmembrane region" description="Helical" evidence="7">
    <location>
        <begin position="292"/>
        <end position="309"/>
    </location>
</feature>
<evidence type="ECO:0000313" key="8">
    <source>
        <dbReference type="EMBL" id="AKQ33171.1"/>
    </source>
</evidence>
<comment type="subcellular location">
    <subcellularLocation>
        <location evidence="1">Cell membrane</location>
        <topology evidence="1">Multi-pass membrane protein</topology>
    </subcellularLocation>
</comment>
<feature type="transmembrane region" description="Helical" evidence="7">
    <location>
        <begin position="149"/>
        <end position="169"/>
    </location>
</feature>
<organism evidence="8 9">
    <name type="scientific">Candidatus Coxiella mudrowiae</name>
    <dbReference type="NCBI Taxonomy" id="2054173"/>
    <lineage>
        <taxon>Bacteria</taxon>
        <taxon>Pseudomonadati</taxon>
        <taxon>Pseudomonadota</taxon>
        <taxon>Gammaproteobacteria</taxon>
        <taxon>Legionellales</taxon>
        <taxon>Coxiellaceae</taxon>
        <taxon>Coxiella</taxon>
    </lineage>
</organism>
<keyword evidence="6 7" id="KW-0472">Membrane</keyword>
<name>A0ABN4HRU8_9COXI</name>
<feature type="transmembrane region" description="Helical" evidence="7">
    <location>
        <begin position="175"/>
        <end position="192"/>
    </location>
</feature>
<keyword evidence="2" id="KW-0813">Transport</keyword>
<feature type="transmembrane region" description="Helical" evidence="7">
    <location>
        <begin position="227"/>
        <end position="247"/>
    </location>
</feature>
<keyword evidence="3" id="KW-1003">Cell membrane</keyword>
<keyword evidence="9" id="KW-1185">Reference proteome</keyword>
<evidence type="ECO:0000256" key="1">
    <source>
        <dbReference type="ARBA" id="ARBA00004651"/>
    </source>
</evidence>
<feature type="transmembrane region" description="Helical" evidence="7">
    <location>
        <begin position="80"/>
        <end position="101"/>
    </location>
</feature>
<evidence type="ECO:0000256" key="7">
    <source>
        <dbReference type="SAM" id="Phobius"/>
    </source>
</evidence>
<evidence type="ECO:0000256" key="3">
    <source>
        <dbReference type="ARBA" id="ARBA00022475"/>
    </source>
</evidence>
<proteinExistence type="predicted"/>
<evidence type="ECO:0000256" key="5">
    <source>
        <dbReference type="ARBA" id="ARBA00022989"/>
    </source>
</evidence>
<accession>A0ABN4HRU8</accession>
<feature type="transmembrane region" description="Helical" evidence="7">
    <location>
        <begin position="107"/>
        <end position="128"/>
    </location>
</feature>
<feature type="transmembrane region" description="Helical" evidence="7">
    <location>
        <begin position="381"/>
        <end position="398"/>
    </location>
</feature>
<feature type="transmembrane region" description="Helical" evidence="7">
    <location>
        <begin position="355"/>
        <end position="375"/>
    </location>
</feature>
<dbReference type="InterPro" id="IPR036259">
    <property type="entry name" value="MFS_trans_sf"/>
</dbReference>
<dbReference type="Proteomes" id="UP000063965">
    <property type="component" value="Chromosome"/>
</dbReference>
<evidence type="ECO:0000313" key="9">
    <source>
        <dbReference type="Proteomes" id="UP000063965"/>
    </source>
</evidence>
<dbReference type="PANTHER" id="PTHR23513">
    <property type="entry name" value="INTEGRAL MEMBRANE EFFLUX PROTEIN-RELATED"/>
    <property type="match status" value="1"/>
</dbReference>
<feature type="transmembrane region" description="Helical" evidence="7">
    <location>
        <begin position="267"/>
        <end position="285"/>
    </location>
</feature>
<dbReference type="EMBL" id="CP011126">
    <property type="protein sequence ID" value="AKQ33171.1"/>
    <property type="molecule type" value="Genomic_DNA"/>
</dbReference>
<evidence type="ECO:0000256" key="6">
    <source>
        <dbReference type="ARBA" id="ARBA00023136"/>
    </source>
</evidence>
<evidence type="ECO:0000256" key="2">
    <source>
        <dbReference type="ARBA" id="ARBA00022448"/>
    </source>
</evidence>
<evidence type="ECO:0000256" key="4">
    <source>
        <dbReference type="ARBA" id="ARBA00022692"/>
    </source>
</evidence>
<dbReference type="Pfam" id="PF05977">
    <property type="entry name" value="MFS_3"/>
    <property type="match status" value="1"/>
</dbReference>
<dbReference type="SUPFAM" id="SSF103473">
    <property type="entry name" value="MFS general substrate transporter"/>
    <property type="match status" value="1"/>
</dbReference>
<reference evidence="8 9" key="1">
    <citation type="journal article" date="2015" name="Genome Biol. Evol.">
        <title>Distinctive Genome Reduction Rates Revealed by Genomic Analyses of Two Coxiella-Like Endosymbionts in Ticks.</title>
        <authorList>
            <person name="Gottlieb Y."/>
            <person name="Lalzar I."/>
            <person name="Klasson L."/>
        </authorList>
    </citation>
    <scope>NUCLEOTIDE SEQUENCE [LARGE SCALE GENOMIC DNA]</scope>
    <source>
        <strain evidence="8 9">CRt</strain>
    </source>
</reference>